<organism evidence="2 3">
    <name type="scientific">Anaerobacillus alkaliphilus</name>
    <dbReference type="NCBI Taxonomy" id="1548597"/>
    <lineage>
        <taxon>Bacteria</taxon>
        <taxon>Bacillati</taxon>
        <taxon>Bacillota</taxon>
        <taxon>Bacilli</taxon>
        <taxon>Bacillales</taxon>
        <taxon>Bacillaceae</taxon>
        <taxon>Anaerobacillus</taxon>
    </lineage>
</organism>
<evidence type="ECO:0000313" key="3">
    <source>
        <dbReference type="Proteomes" id="UP000290649"/>
    </source>
</evidence>
<dbReference type="RefSeq" id="WP_129076762.1">
    <property type="nucleotide sequence ID" value="NZ_QOUX01000001.1"/>
</dbReference>
<keyword evidence="3" id="KW-1185">Reference proteome</keyword>
<reference evidence="2 3" key="1">
    <citation type="journal article" date="2019" name="Int. J. Syst. Evol. Microbiol.">
        <title>Anaerobacillus alkaliphilus sp. nov., a novel alkaliphilic and moderately halophilic bacterium.</title>
        <authorList>
            <person name="Borsodi A.K."/>
            <person name="Aszalos J.M."/>
            <person name="Bihari P."/>
            <person name="Nagy I."/>
            <person name="Schumann P."/>
            <person name="Sproer C."/>
            <person name="Kovacs A.L."/>
            <person name="Boka K."/>
            <person name="Dobosy P."/>
            <person name="Ovari M."/>
            <person name="Szili-Kovacs T."/>
            <person name="Toth E."/>
        </authorList>
    </citation>
    <scope>NUCLEOTIDE SEQUENCE [LARGE SCALE GENOMIC DNA]</scope>
    <source>
        <strain evidence="2 3">B16-10</strain>
    </source>
</reference>
<sequence length="99" mass="11017">MSTALIITGAVAIIISVITGVFTGTFLGFLLFLAGGVFIGMILFAFSQIIDNQLNILHQLQVQNEFMRQLHKILMNCPNCDYEYDNTFSSCPNCGHRKL</sequence>
<gene>
    <name evidence="2" type="ORF">DS745_03265</name>
</gene>
<keyword evidence="1" id="KW-1133">Transmembrane helix</keyword>
<dbReference type="EMBL" id="QOUX01000001">
    <property type="protein sequence ID" value="RXJ04418.1"/>
    <property type="molecule type" value="Genomic_DNA"/>
</dbReference>
<evidence type="ECO:0000313" key="2">
    <source>
        <dbReference type="EMBL" id="RXJ04418.1"/>
    </source>
</evidence>
<comment type="caution">
    <text evidence="2">The sequence shown here is derived from an EMBL/GenBank/DDBJ whole genome shotgun (WGS) entry which is preliminary data.</text>
</comment>
<name>A0A4Q0VZG8_9BACI</name>
<keyword evidence="1" id="KW-0812">Transmembrane</keyword>
<keyword evidence="1" id="KW-0472">Membrane</keyword>
<protein>
    <submittedName>
        <fullName evidence="2">Uncharacterized protein</fullName>
    </submittedName>
</protein>
<feature type="transmembrane region" description="Helical" evidence="1">
    <location>
        <begin position="29"/>
        <end position="50"/>
    </location>
</feature>
<dbReference type="AlphaFoldDB" id="A0A4Q0VZG8"/>
<dbReference type="OrthoDB" id="2973727at2"/>
<proteinExistence type="predicted"/>
<dbReference type="Proteomes" id="UP000290649">
    <property type="component" value="Unassembled WGS sequence"/>
</dbReference>
<accession>A0A4Q0VZG8</accession>
<evidence type="ECO:0000256" key="1">
    <source>
        <dbReference type="SAM" id="Phobius"/>
    </source>
</evidence>